<evidence type="ECO:0000256" key="3">
    <source>
        <dbReference type="ARBA" id="ARBA00023163"/>
    </source>
</evidence>
<dbReference type="SMART" id="SM00421">
    <property type="entry name" value="HTH_LUXR"/>
    <property type="match status" value="1"/>
</dbReference>
<evidence type="ECO:0000313" key="5">
    <source>
        <dbReference type="EMBL" id="WQD79460.1"/>
    </source>
</evidence>
<dbReference type="InterPro" id="IPR041617">
    <property type="entry name" value="TPR_MalT"/>
</dbReference>
<dbReference type="PROSITE" id="PS50043">
    <property type="entry name" value="HTH_LUXR_2"/>
    <property type="match status" value="1"/>
</dbReference>
<evidence type="ECO:0000256" key="2">
    <source>
        <dbReference type="ARBA" id="ARBA00023125"/>
    </source>
</evidence>
<gene>
    <name evidence="5" type="ORF">U0042_07125</name>
</gene>
<dbReference type="InterPro" id="IPR000792">
    <property type="entry name" value="Tscrpt_reg_LuxR_C"/>
</dbReference>
<keyword evidence="2" id="KW-0238">DNA-binding</keyword>
<dbReference type="RefSeq" id="WP_114815133.1">
    <property type="nucleotide sequence ID" value="NZ_CP139965.1"/>
</dbReference>
<dbReference type="Pfam" id="PF00196">
    <property type="entry name" value="GerE"/>
    <property type="match status" value="1"/>
</dbReference>
<dbReference type="InterPro" id="IPR016032">
    <property type="entry name" value="Sig_transdc_resp-reg_C-effctor"/>
</dbReference>
<dbReference type="SUPFAM" id="SSF46894">
    <property type="entry name" value="C-terminal effector domain of the bipartite response regulators"/>
    <property type="match status" value="1"/>
</dbReference>
<dbReference type="PRINTS" id="PR00038">
    <property type="entry name" value="HTHLUXR"/>
</dbReference>
<dbReference type="PANTHER" id="PTHR44688:SF16">
    <property type="entry name" value="DNA-BINDING TRANSCRIPTIONAL ACTIVATOR DEVR_DOSR"/>
    <property type="match status" value="1"/>
</dbReference>
<dbReference type="Gene3D" id="1.10.10.10">
    <property type="entry name" value="Winged helix-like DNA-binding domain superfamily/Winged helix DNA-binding domain"/>
    <property type="match status" value="1"/>
</dbReference>
<dbReference type="Proteomes" id="UP001325479">
    <property type="component" value="Chromosome"/>
</dbReference>
<sequence length="458" mass="49473">MNGANVGCTPASDADTCSARPARAGMQMTCGSSYVYWQLGDMEQLEALTGGETGECPDHLRSATAIFDCAVDAMAELRKLHLNSAQALAEHAFDMAQHVADISSSIDVLPASIIGHVLFERGRLDEAHALIAPRLPHLRHAGMVEGVLRCYGLLARIAAARGQPGHALALLADAEELAIERCWSRLRVASLSQQVAIHLWMGSPGEATGCARRLEEQIAACAQQGSMPGFDMARYQVITHARLALARPNGTFDVQQLQNVYLDCVSRHDYISAVEIALLLVEVQLQQQRQDTAFELLAALVRYAVSAGLMQTLVDCNDSVGELISKLGRGDMPPRLTDAQSLRAYASLIDARRRARRVPQPCRGAVATANALRGLPSTTSLSDRERVVVWLMGQGMTNKQIALHLRIAPETVKSHAKHLYTKLSVKNRAEAVTVAVRLGLAQFPEKGAAASVVRGRIG</sequence>
<reference evidence="5 6" key="1">
    <citation type="submission" date="2023-12" db="EMBL/GenBank/DDBJ databases">
        <title>Genome sequencing and assembly of bacterial species from a model synthetic community.</title>
        <authorList>
            <person name="Hogle S.L."/>
        </authorList>
    </citation>
    <scope>NUCLEOTIDE SEQUENCE [LARGE SCALE GENOMIC DNA]</scope>
    <source>
        <strain evidence="5 6">HAMBI 2494</strain>
    </source>
</reference>
<evidence type="ECO:0000313" key="6">
    <source>
        <dbReference type="Proteomes" id="UP001325479"/>
    </source>
</evidence>
<dbReference type="InterPro" id="IPR036388">
    <property type="entry name" value="WH-like_DNA-bd_sf"/>
</dbReference>
<feature type="domain" description="HTH luxR-type" evidence="4">
    <location>
        <begin position="374"/>
        <end position="439"/>
    </location>
</feature>
<accession>A0ABZ0WQ02</accession>
<dbReference type="CDD" id="cd06170">
    <property type="entry name" value="LuxR_C_like"/>
    <property type="match status" value="1"/>
</dbReference>
<protein>
    <submittedName>
        <fullName evidence="5">LuxR C-terminal-related transcriptional regulator</fullName>
    </submittedName>
</protein>
<dbReference type="Pfam" id="PF17874">
    <property type="entry name" value="TPR_MalT"/>
    <property type="match status" value="1"/>
</dbReference>
<dbReference type="PROSITE" id="PS00622">
    <property type="entry name" value="HTH_LUXR_1"/>
    <property type="match status" value="1"/>
</dbReference>
<evidence type="ECO:0000256" key="1">
    <source>
        <dbReference type="ARBA" id="ARBA00023015"/>
    </source>
</evidence>
<keyword evidence="1" id="KW-0805">Transcription regulation</keyword>
<name>A0ABZ0WQ02_9BURK</name>
<dbReference type="PANTHER" id="PTHR44688">
    <property type="entry name" value="DNA-BINDING TRANSCRIPTIONAL ACTIVATOR DEVR_DOSR"/>
    <property type="match status" value="1"/>
</dbReference>
<dbReference type="EMBL" id="CP139965">
    <property type="protein sequence ID" value="WQD79460.1"/>
    <property type="molecule type" value="Genomic_DNA"/>
</dbReference>
<organism evidence="5 6">
    <name type="scientific">Paraburkholderia kururiensis</name>
    <dbReference type="NCBI Taxonomy" id="984307"/>
    <lineage>
        <taxon>Bacteria</taxon>
        <taxon>Pseudomonadati</taxon>
        <taxon>Pseudomonadota</taxon>
        <taxon>Betaproteobacteria</taxon>
        <taxon>Burkholderiales</taxon>
        <taxon>Burkholderiaceae</taxon>
        <taxon>Paraburkholderia</taxon>
    </lineage>
</organism>
<keyword evidence="6" id="KW-1185">Reference proteome</keyword>
<evidence type="ECO:0000259" key="4">
    <source>
        <dbReference type="PROSITE" id="PS50043"/>
    </source>
</evidence>
<keyword evidence="3" id="KW-0804">Transcription</keyword>
<proteinExistence type="predicted"/>